<name>A0A1I8AF10_9BILA</name>
<feature type="region of interest" description="Disordered" evidence="1">
    <location>
        <begin position="68"/>
        <end position="144"/>
    </location>
</feature>
<evidence type="ECO:0000256" key="1">
    <source>
        <dbReference type="SAM" id="MobiDB-lite"/>
    </source>
</evidence>
<accession>A0A1I8AF10</accession>
<protein>
    <submittedName>
        <fullName evidence="4">Transmembrane protein</fullName>
    </submittedName>
</protein>
<keyword evidence="3" id="KW-1185">Reference proteome</keyword>
<dbReference type="WBParaSite" id="L893_g507.t1">
    <property type="protein sequence ID" value="L893_g507.t1"/>
    <property type="gene ID" value="L893_g507"/>
</dbReference>
<dbReference type="Proteomes" id="UP000095287">
    <property type="component" value="Unplaced"/>
</dbReference>
<feature type="transmembrane region" description="Helical" evidence="2">
    <location>
        <begin position="36"/>
        <end position="52"/>
    </location>
</feature>
<sequence length="144" mass="15982">MAGDRCPGKTRLISPLASFLMVVHFSAYFYTFIVGVVYSCVVLIAIVMYAIMNRSDFAWSLRKKNPLVDNKKTKGKKGATTVDDMKTKEAKTVDDKKSKGKKGATTVDDEKTKEKKGATTVDDEKTKEKKPSGDKKKAKGKKHK</sequence>
<evidence type="ECO:0000313" key="3">
    <source>
        <dbReference type="Proteomes" id="UP000095287"/>
    </source>
</evidence>
<feature type="compositionally biased region" description="Basic and acidic residues" evidence="1">
    <location>
        <begin position="108"/>
        <end position="135"/>
    </location>
</feature>
<dbReference type="AlphaFoldDB" id="A0A1I8AF10"/>
<proteinExistence type="predicted"/>
<evidence type="ECO:0000256" key="2">
    <source>
        <dbReference type="SAM" id="Phobius"/>
    </source>
</evidence>
<organism evidence="3 4">
    <name type="scientific">Steinernema glaseri</name>
    <dbReference type="NCBI Taxonomy" id="37863"/>
    <lineage>
        <taxon>Eukaryota</taxon>
        <taxon>Metazoa</taxon>
        <taxon>Ecdysozoa</taxon>
        <taxon>Nematoda</taxon>
        <taxon>Chromadorea</taxon>
        <taxon>Rhabditida</taxon>
        <taxon>Tylenchina</taxon>
        <taxon>Panagrolaimomorpha</taxon>
        <taxon>Strongyloidoidea</taxon>
        <taxon>Steinernematidae</taxon>
        <taxon>Steinernema</taxon>
    </lineage>
</organism>
<keyword evidence="2" id="KW-0472">Membrane</keyword>
<reference evidence="4" key="1">
    <citation type="submission" date="2016-11" db="UniProtKB">
        <authorList>
            <consortium name="WormBaseParasite"/>
        </authorList>
    </citation>
    <scope>IDENTIFICATION</scope>
</reference>
<evidence type="ECO:0000313" key="4">
    <source>
        <dbReference type="WBParaSite" id="L893_g507.t1"/>
    </source>
</evidence>
<feature type="compositionally biased region" description="Basic and acidic residues" evidence="1">
    <location>
        <begin position="83"/>
        <end position="97"/>
    </location>
</feature>
<keyword evidence="2" id="KW-0812">Transmembrane</keyword>
<keyword evidence="2" id="KW-1133">Transmembrane helix</keyword>